<name>A0AA38IYF5_9CUCU</name>
<evidence type="ECO:0000256" key="4">
    <source>
        <dbReference type="ARBA" id="ARBA00022989"/>
    </source>
</evidence>
<dbReference type="AlphaFoldDB" id="A0AA38IYF5"/>
<dbReference type="Gene3D" id="3.40.190.10">
    <property type="entry name" value="Periplasmic binding protein-like II"/>
    <property type="match status" value="1"/>
</dbReference>
<dbReference type="PANTHER" id="PTHR42643:SF30">
    <property type="entry name" value="IONOTROPIC RECEPTOR 40A-RELATED"/>
    <property type="match status" value="1"/>
</dbReference>
<comment type="subcellular location">
    <subcellularLocation>
        <location evidence="1">Cell membrane</location>
        <topology evidence="1">Multi-pass membrane protein</topology>
    </subcellularLocation>
</comment>
<gene>
    <name evidence="8" type="ORF">Zmor_007562</name>
</gene>
<keyword evidence="5" id="KW-0472">Membrane</keyword>
<dbReference type="GO" id="GO:0005886">
    <property type="term" value="C:plasma membrane"/>
    <property type="evidence" value="ECO:0007669"/>
    <property type="project" value="UniProtKB-SubCell"/>
</dbReference>
<accession>A0AA38IYF5</accession>
<evidence type="ECO:0000256" key="2">
    <source>
        <dbReference type="ARBA" id="ARBA00022475"/>
    </source>
</evidence>
<evidence type="ECO:0000256" key="6">
    <source>
        <dbReference type="ARBA" id="ARBA00023170"/>
    </source>
</evidence>
<proteinExistence type="predicted"/>
<keyword evidence="3" id="KW-0812">Transmembrane</keyword>
<evidence type="ECO:0000256" key="7">
    <source>
        <dbReference type="ARBA" id="ARBA00023180"/>
    </source>
</evidence>
<evidence type="ECO:0000313" key="9">
    <source>
        <dbReference type="Proteomes" id="UP001168821"/>
    </source>
</evidence>
<sequence>MKITSLMILSTVLNYEKIFFEERCFINLIKQFVGSSDTTLFVSTEANIQWNIVRLFSEKELVFLRSDYSKSLKNQEYLVTNLVYVVEFSSFDEIRNISHKLKKHTFWNFKSKFVLIYFGKKEEKHIIKQWIQDMWSFSVYDTIFLTFSSPTPKLYMWYPYSSTFVEKNFCRMTQEFKKNLAITQVPKIFIPNPLKVRMVVRPPYVINKNSGSDIVMTKEIAKILHTELVLSHSDIPLDFGYRQPNGTITGAFGAVYYHKADLAIGGFLINQDRYRLLDISCSYYTDRRYWCVSRATKIPSWKQVFITMNLET</sequence>
<protein>
    <submittedName>
        <fullName evidence="8">Uncharacterized protein</fullName>
    </submittedName>
</protein>
<evidence type="ECO:0000256" key="5">
    <source>
        <dbReference type="ARBA" id="ARBA00023136"/>
    </source>
</evidence>
<keyword evidence="4" id="KW-1133">Transmembrane helix</keyword>
<comment type="caution">
    <text evidence="8">The sequence shown here is derived from an EMBL/GenBank/DDBJ whole genome shotgun (WGS) entry which is preliminary data.</text>
</comment>
<dbReference type="InterPro" id="IPR052192">
    <property type="entry name" value="Insect_Ionotropic_Sensory_Rcpt"/>
</dbReference>
<evidence type="ECO:0000256" key="1">
    <source>
        <dbReference type="ARBA" id="ARBA00004651"/>
    </source>
</evidence>
<evidence type="ECO:0000256" key="3">
    <source>
        <dbReference type="ARBA" id="ARBA00022692"/>
    </source>
</evidence>
<dbReference type="SUPFAM" id="SSF53850">
    <property type="entry name" value="Periplasmic binding protein-like II"/>
    <property type="match status" value="1"/>
</dbReference>
<keyword evidence="2" id="KW-1003">Cell membrane</keyword>
<dbReference type="EMBL" id="JALNTZ010000002">
    <property type="protein sequence ID" value="KAJ3663259.1"/>
    <property type="molecule type" value="Genomic_DNA"/>
</dbReference>
<dbReference type="Proteomes" id="UP001168821">
    <property type="component" value="Unassembled WGS sequence"/>
</dbReference>
<keyword evidence="6" id="KW-0675">Receptor</keyword>
<keyword evidence="9" id="KW-1185">Reference proteome</keyword>
<organism evidence="8 9">
    <name type="scientific">Zophobas morio</name>
    <dbReference type="NCBI Taxonomy" id="2755281"/>
    <lineage>
        <taxon>Eukaryota</taxon>
        <taxon>Metazoa</taxon>
        <taxon>Ecdysozoa</taxon>
        <taxon>Arthropoda</taxon>
        <taxon>Hexapoda</taxon>
        <taxon>Insecta</taxon>
        <taxon>Pterygota</taxon>
        <taxon>Neoptera</taxon>
        <taxon>Endopterygota</taxon>
        <taxon>Coleoptera</taxon>
        <taxon>Polyphaga</taxon>
        <taxon>Cucujiformia</taxon>
        <taxon>Tenebrionidae</taxon>
        <taxon>Zophobas</taxon>
    </lineage>
</organism>
<keyword evidence="7" id="KW-0325">Glycoprotein</keyword>
<reference evidence="8" key="1">
    <citation type="journal article" date="2023" name="G3 (Bethesda)">
        <title>Whole genome assemblies of Zophobas morio and Tenebrio molitor.</title>
        <authorList>
            <person name="Kaur S."/>
            <person name="Stinson S.A."/>
            <person name="diCenzo G.C."/>
        </authorList>
    </citation>
    <scope>NUCLEOTIDE SEQUENCE</scope>
    <source>
        <strain evidence="8">QUZm001</strain>
    </source>
</reference>
<dbReference type="PANTHER" id="PTHR42643">
    <property type="entry name" value="IONOTROPIC RECEPTOR 20A-RELATED"/>
    <property type="match status" value="1"/>
</dbReference>
<evidence type="ECO:0000313" key="8">
    <source>
        <dbReference type="EMBL" id="KAJ3663259.1"/>
    </source>
</evidence>